<dbReference type="Pfam" id="PF07690">
    <property type="entry name" value="MFS_1"/>
    <property type="match status" value="1"/>
</dbReference>
<organism evidence="11 12">
    <name type="scientific">Acetobacter thailandicus</name>
    <dbReference type="NCBI Taxonomy" id="1502842"/>
    <lineage>
        <taxon>Bacteria</taxon>
        <taxon>Pseudomonadati</taxon>
        <taxon>Pseudomonadota</taxon>
        <taxon>Alphaproteobacteria</taxon>
        <taxon>Acetobacterales</taxon>
        <taxon>Acetobacteraceae</taxon>
        <taxon>Acetobacter</taxon>
    </lineage>
</organism>
<evidence type="ECO:0000259" key="10">
    <source>
        <dbReference type="PROSITE" id="PS50850"/>
    </source>
</evidence>
<feature type="domain" description="Major facilitator superfamily (MFS) profile" evidence="10">
    <location>
        <begin position="9"/>
        <end position="416"/>
    </location>
</feature>
<evidence type="ECO:0000256" key="5">
    <source>
        <dbReference type="ARBA" id="ARBA00022692"/>
    </source>
</evidence>
<feature type="transmembrane region" description="Helical" evidence="9">
    <location>
        <begin position="146"/>
        <end position="173"/>
    </location>
</feature>
<dbReference type="PANTHER" id="PTHR43528">
    <property type="entry name" value="ALPHA-KETOGLUTARATE PERMEASE"/>
    <property type="match status" value="1"/>
</dbReference>
<name>A0ABT3QF83_9PROT</name>
<comment type="subcellular location">
    <subcellularLocation>
        <location evidence="1">Cell membrane</location>
        <topology evidence="1">Multi-pass membrane protein</topology>
    </subcellularLocation>
</comment>
<gene>
    <name evidence="11" type="ORF">OQ497_08050</name>
</gene>
<evidence type="ECO:0000256" key="8">
    <source>
        <dbReference type="ARBA" id="ARBA00023136"/>
    </source>
</evidence>
<dbReference type="InterPro" id="IPR051084">
    <property type="entry name" value="H+-coupled_symporters"/>
</dbReference>
<feature type="transmembrane region" description="Helical" evidence="9">
    <location>
        <begin position="51"/>
        <end position="69"/>
    </location>
</feature>
<keyword evidence="8 9" id="KW-0472">Membrane</keyword>
<keyword evidence="4" id="KW-1003">Cell membrane</keyword>
<keyword evidence="12" id="KW-1185">Reference proteome</keyword>
<sequence>MNTVQRIRGIIAGSAGNLLEYYDWYVYSSFAIYFAHAFFPHGDQTAELLKSAAVFAIGFFMRPVGGWLLGSAADRYGRRTALTVSVTAMCASSLIIAFCPTYDQIGLMAPAILLIARLVQGLSLGGEYGASATYLAEMSSAHNKGFWSGFLYVTLVMGQLLALIILLLMQYVFLTPEQISAWGWRVPFFLGAVGGLLIFWMRRNMEESENFKSSHKKKEKGGLKVLWKYKRAIMTVCGMTLGGTVIFYTYTIYMQKYLANTVGFPKDTATLISSASLVVFSLLQPAFGALSDRIGRKPLLIYFGVMASLCTLPVFSMLSEIKSPWLAFLLIVFALSIASGYTSINAIVKAELFPTQVRALGVALPYAITVSVFGGTTEYIALWFRQIGHESWFAVYVSACAFVTFLTVLTLPSGSQIDTSPENTAN</sequence>
<dbReference type="CDD" id="cd17367">
    <property type="entry name" value="MFS_KgtP"/>
    <property type="match status" value="1"/>
</dbReference>
<dbReference type="EMBL" id="JAPIUZ010000003">
    <property type="protein sequence ID" value="MCX2563906.1"/>
    <property type="molecule type" value="Genomic_DNA"/>
</dbReference>
<dbReference type="InterPro" id="IPR036259">
    <property type="entry name" value="MFS_trans_sf"/>
</dbReference>
<evidence type="ECO:0000256" key="4">
    <source>
        <dbReference type="ARBA" id="ARBA00022475"/>
    </source>
</evidence>
<dbReference type="SUPFAM" id="SSF103473">
    <property type="entry name" value="MFS general substrate transporter"/>
    <property type="match status" value="1"/>
</dbReference>
<evidence type="ECO:0000256" key="7">
    <source>
        <dbReference type="ARBA" id="ARBA00022989"/>
    </source>
</evidence>
<dbReference type="PROSITE" id="PS00217">
    <property type="entry name" value="SUGAR_TRANSPORT_2"/>
    <property type="match status" value="1"/>
</dbReference>
<feature type="transmembrane region" description="Helical" evidence="9">
    <location>
        <begin position="393"/>
        <end position="411"/>
    </location>
</feature>
<feature type="transmembrane region" description="Helical" evidence="9">
    <location>
        <begin position="325"/>
        <end position="348"/>
    </location>
</feature>
<accession>A0ABT3QF83</accession>
<dbReference type="InterPro" id="IPR011701">
    <property type="entry name" value="MFS"/>
</dbReference>
<comment type="similarity">
    <text evidence="2">Belongs to the major facilitator superfamily. Metabolite:H+ Symporter (MHS) family (TC 2.A.1.6) family.</text>
</comment>
<feature type="transmembrane region" description="Helical" evidence="9">
    <location>
        <begin position="179"/>
        <end position="200"/>
    </location>
</feature>
<evidence type="ECO:0000256" key="9">
    <source>
        <dbReference type="SAM" id="Phobius"/>
    </source>
</evidence>
<evidence type="ECO:0000313" key="11">
    <source>
        <dbReference type="EMBL" id="MCX2563906.1"/>
    </source>
</evidence>
<feature type="transmembrane region" description="Helical" evidence="9">
    <location>
        <begin position="268"/>
        <end position="287"/>
    </location>
</feature>
<reference evidence="11 12" key="1">
    <citation type="submission" date="2022-11" db="EMBL/GenBank/DDBJ databases">
        <title>Genome sequencing of Acetobacter type strain.</title>
        <authorList>
            <person name="Heo J."/>
            <person name="Lee D."/>
            <person name="Han B.-H."/>
            <person name="Hong S.-B."/>
            <person name="Kwon S.-W."/>
        </authorList>
    </citation>
    <scope>NUCLEOTIDE SEQUENCE [LARGE SCALE GENOMIC DNA]</scope>
    <source>
        <strain evidence="11 12">KACC 21253</strain>
    </source>
</reference>
<keyword evidence="7 9" id="KW-1133">Transmembrane helix</keyword>
<protein>
    <submittedName>
        <fullName evidence="11">MFS transporter</fullName>
    </submittedName>
</protein>
<evidence type="ECO:0000313" key="12">
    <source>
        <dbReference type="Proteomes" id="UP001301152"/>
    </source>
</evidence>
<evidence type="ECO:0000256" key="3">
    <source>
        <dbReference type="ARBA" id="ARBA00022448"/>
    </source>
</evidence>
<dbReference type="InterPro" id="IPR020846">
    <property type="entry name" value="MFS_dom"/>
</dbReference>
<dbReference type="InterPro" id="IPR005829">
    <property type="entry name" value="Sugar_transporter_CS"/>
</dbReference>
<proteinExistence type="inferred from homology"/>
<feature type="transmembrane region" description="Helical" evidence="9">
    <location>
        <begin position="232"/>
        <end position="253"/>
    </location>
</feature>
<dbReference type="Gene3D" id="1.20.1250.20">
    <property type="entry name" value="MFS general substrate transporter like domains"/>
    <property type="match status" value="2"/>
</dbReference>
<dbReference type="Proteomes" id="UP001301152">
    <property type="component" value="Unassembled WGS sequence"/>
</dbReference>
<evidence type="ECO:0000256" key="1">
    <source>
        <dbReference type="ARBA" id="ARBA00004651"/>
    </source>
</evidence>
<feature type="transmembrane region" description="Helical" evidence="9">
    <location>
        <begin position="360"/>
        <end position="381"/>
    </location>
</feature>
<comment type="caution">
    <text evidence="11">The sequence shown here is derived from an EMBL/GenBank/DDBJ whole genome shotgun (WGS) entry which is preliminary data.</text>
</comment>
<feature type="transmembrane region" description="Helical" evidence="9">
    <location>
        <begin position="299"/>
        <end position="319"/>
    </location>
</feature>
<keyword evidence="3" id="KW-0813">Transport</keyword>
<dbReference type="PANTHER" id="PTHR43528:SF5">
    <property type="entry name" value="PROLINE_BETAINE TRANSPORTER"/>
    <property type="match status" value="1"/>
</dbReference>
<keyword evidence="6" id="KW-0769">Symport</keyword>
<dbReference type="RefSeq" id="WP_173559570.1">
    <property type="nucleotide sequence ID" value="NZ_JAPIUZ010000003.1"/>
</dbReference>
<evidence type="ECO:0000256" key="6">
    <source>
        <dbReference type="ARBA" id="ARBA00022847"/>
    </source>
</evidence>
<keyword evidence="5 9" id="KW-0812">Transmembrane</keyword>
<feature type="transmembrane region" description="Helical" evidence="9">
    <location>
        <begin position="21"/>
        <end position="39"/>
    </location>
</feature>
<feature type="transmembrane region" description="Helical" evidence="9">
    <location>
        <begin position="104"/>
        <end position="125"/>
    </location>
</feature>
<dbReference type="PROSITE" id="PS50850">
    <property type="entry name" value="MFS"/>
    <property type="match status" value="1"/>
</dbReference>
<feature type="transmembrane region" description="Helical" evidence="9">
    <location>
        <begin position="81"/>
        <end position="98"/>
    </location>
</feature>
<evidence type="ECO:0000256" key="2">
    <source>
        <dbReference type="ARBA" id="ARBA00008240"/>
    </source>
</evidence>